<evidence type="ECO:0000313" key="3">
    <source>
        <dbReference type="WBParaSite" id="TASK_0000979701-mRNA-1"/>
    </source>
</evidence>
<name>A0A0R3WG04_TAEAS</name>
<protein>
    <submittedName>
        <fullName evidence="3">Ras-associating domain-containing protein</fullName>
    </submittedName>
</protein>
<dbReference type="WBParaSite" id="TASK_0000979701-mRNA-1">
    <property type="protein sequence ID" value="TASK_0000979701-mRNA-1"/>
    <property type="gene ID" value="TASK_0000979701"/>
</dbReference>
<accession>A0A0R3WG04</accession>
<sequence>SHRPKQSSRTIIYDEVVHVDIGARPAPIAGPDRHCEVANDVPHIVDTVNFFMRRDADSPKISVDSVDESYTERMLASYASSKPAGVETLGGSPKVVKANELKKKTICRFCYVLKEDAILAQAVLFTFANAIEDWTDEDLGNIHITLHFEADSGDNAFFTKALLRKAESVEQINCPLSRKVLDDEKDVVHVLVKNYLSAQFGDPAPELCRSNSKPSIRRRCPSSSSSSYFSSVLLFSVIRAVSLRCIGG</sequence>
<dbReference type="Proteomes" id="UP000282613">
    <property type="component" value="Unassembled WGS sequence"/>
</dbReference>
<gene>
    <name evidence="1" type="ORF">TASK_LOCUS9798</name>
</gene>
<keyword evidence="2" id="KW-1185">Reference proteome</keyword>
<dbReference type="AlphaFoldDB" id="A0A0R3WG04"/>
<proteinExistence type="predicted"/>
<reference evidence="1 2" key="2">
    <citation type="submission" date="2018-11" db="EMBL/GenBank/DDBJ databases">
        <authorList>
            <consortium name="Pathogen Informatics"/>
        </authorList>
    </citation>
    <scope>NUCLEOTIDE SEQUENCE [LARGE SCALE GENOMIC DNA]</scope>
</reference>
<evidence type="ECO:0000313" key="1">
    <source>
        <dbReference type="EMBL" id="VDK45629.1"/>
    </source>
</evidence>
<reference evidence="3" key="1">
    <citation type="submission" date="2017-02" db="UniProtKB">
        <authorList>
            <consortium name="WormBaseParasite"/>
        </authorList>
    </citation>
    <scope>IDENTIFICATION</scope>
</reference>
<dbReference type="EMBL" id="UYRS01019490">
    <property type="protein sequence ID" value="VDK45629.1"/>
    <property type="molecule type" value="Genomic_DNA"/>
</dbReference>
<organism evidence="3">
    <name type="scientific">Taenia asiatica</name>
    <name type="common">Asian tapeworm</name>
    <dbReference type="NCBI Taxonomy" id="60517"/>
    <lineage>
        <taxon>Eukaryota</taxon>
        <taxon>Metazoa</taxon>
        <taxon>Spiralia</taxon>
        <taxon>Lophotrochozoa</taxon>
        <taxon>Platyhelminthes</taxon>
        <taxon>Cestoda</taxon>
        <taxon>Eucestoda</taxon>
        <taxon>Cyclophyllidea</taxon>
        <taxon>Taeniidae</taxon>
        <taxon>Taenia</taxon>
    </lineage>
</organism>
<evidence type="ECO:0000313" key="2">
    <source>
        <dbReference type="Proteomes" id="UP000282613"/>
    </source>
</evidence>